<comment type="caution">
    <text evidence="1">The sequence shown here is derived from an EMBL/GenBank/DDBJ whole genome shotgun (WGS) entry which is preliminary data.</text>
</comment>
<evidence type="ECO:0000313" key="2">
    <source>
        <dbReference type="Proteomes" id="UP000258309"/>
    </source>
</evidence>
<name>A0A3E2HSK6_SCYLI</name>
<gene>
    <name evidence="1" type="ORF">B7463_g69</name>
</gene>
<dbReference type="EMBL" id="NCSJ02000001">
    <property type="protein sequence ID" value="RFU36329.1"/>
    <property type="molecule type" value="Genomic_DNA"/>
</dbReference>
<reference evidence="1 2" key="1">
    <citation type="submission" date="2018-05" db="EMBL/GenBank/DDBJ databases">
        <title>Draft genome sequence of Scytalidium lignicola DSM 105466, a ubiquitous saprotrophic fungus.</title>
        <authorList>
            <person name="Buettner E."/>
            <person name="Gebauer A.M."/>
            <person name="Hofrichter M."/>
            <person name="Liers C."/>
            <person name="Kellner H."/>
        </authorList>
    </citation>
    <scope>NUCLEOTIDE SEQUENCE [LARGE SCALE GENOMIC DNA]</scope>
    <source>
        <strain evidence="1 2">DSM 105466</strain>
    </source>
</reference>
<dbReference type="Proteomes" id="UP000258309">
    <property type="component" value="Unassembled WGS sequence"/>
</dbReference>
<dbReference type="AlphaFoldDB" id="A0A3E2HSK6"/>
<dbReference type="OrthoDB" id="5427059at2759"/>
<feature type="non-terminal residue" evidence="1">
    <location>
        <position position="1"/>
    </location>
</feature>
<evidence type="ECO:0000313" key="1">
    <source>
        <dbReference type="EMBL" id="RFU36329.1"/>
    </source>
</evidence>
<feature type="non-terminal residue" evidence="1">
    <location>
        <position position="170"/>
    </location>
</feature>
<organism evidence="1 2">
    <name type="scientific">Scytalidium lignicola</name>
    <name type="common">Hyphomycete</name>
    <dbReference type="NCBI Taxonomy" id="5539"/>
    <lineage>
        <taxon>Eukaryota</taxon>
        <taxon>Fungi</taxon>
        <taxon>Dikarya</taxon>
        <taxon>Ascomycota</taxon>
        <taxon>Pezizomycotina</taxon>
        <taxon>Leotiomycetes</taxon>
        <taxon>Leotiomycetes incertae sedis</taxon>
        <taxon>Scytalidium</taxon>
    </lineage>
</organism>
<keyword evidence="2" id="KW-1185">Reference proteome</keyword>
<accession>A0A3E2HSK6</accession>
<proteinExistence type="predicted"/>
<sequence>MSIYRSIYRISDLREIFTAQGDVLQQLVEKYARHFPSDFLTEALDEEPYHSTFITPEYEEYEQAILSDAKVRFQGDAIAGPNQAWLWAHRYQPCELYVQGTSDFPIGDCLRRFGYVFWDSDRLQRSGILQKDPADIAQEALERFSRPKYLSEGVEDRIRKLSMSQRRTVN</sequence>
<protein>
    <submittedName>
        <fullName evidence="1">Uncharacterized protein</fullName>
    </submittedName>
</protein>
<dbReference type="STRING" id="5539.A0A3E2HSK6"/>